<dbReference type="PANTHER" id="PTHR24326:SF606">
    <property type="entry name" value="HOMEOBOX-LEUCINE ZIPPER PROTEIN ATHB-54"/>
    <property type="match status" value="1"/>
</dbReference>
<protein>
    <recommendedName>
        <fullName evidence="10">Homeobox-leucine zipper protein</fullName>
    </recommendedName>
    <alternativeName>
        <fullName evidence="10">HD-ZIP protein</fullName>
    </alternativeName>
    <alternativeName>
        <fullName evidence="10">Homeodomain transcription factor</fullName>
    </alternativeName>
</protein>
<dbReference type="CDD" id="cd00086">
    <property type="entry name" value="homeodomain"/>
    <property type="match status" value="1"/>
</dbReference>
<dbReference type="PANTHER" id="PTHR24326">
    <property type="entry name" value="HOMEOBOX-LEUCINE ZIPPER PROTEIN"/>
    <property type="match status" value="1"/>
</dbReference>
<dbReference type="InterPro" id="IPR017970">
    <property type="entry name" value="Homeobox_CS"/>
</dbReference>
<dbReference type="GO" id="GO:0000981">
    <property type="term" value="F:DNA-binding transcription factor activity, RNA polymerase II-specific"/>
    <property type="evidence" value="ECO:0007669"/>
    <property type="project" value="UniProtKB-UniRule"/>
</dbReference>
<evidence type="ECO:0000256" key="4">
    <source>
        <dbReference type="ARBA" id="ARBA00023155"/>
    </source>
</evidence>
<dbReference type="InterPro" id="IPR001356">
    <property type="entry name" value="HD"/>
</dbReference>
<keyword evidence="2 10" id="KW-0805">Transcription regulation</keyword>
<evidence type="ECO:0000256" key="1">
    <source>
        <dbReference type="ARBA" id="ARBA00004123"/>
    </source>
</evidence>
<dbReference type="Gene3D" id="1.10.10.60">
    <property type="entry name" value="Homeodomain-like"/>
    <property type="match status" value="1"/>
</dbReference>
<feature type="domain" description="Homeobox" evidence="13">
    <location>
        <begin position="88"/>
        <end position="148"/>
    </location>
</feature>
<evidence type="ECO:0000256" key="2">
    <source>
        <dbReference type="ARBA" id="ARBA00023015"/>
    </source>
</evidence>
<dbReference type="PRINTS" id="PR00031">
    <property type="entry name" value="HTHREPRESSR"/>
</dbReference>
<proteinExistence type="inferred from homology"/>
<feature type="coiled-coil region" evidence="11">
    <location>
        <begin position="140"/>
        <end position="188"/>
    </location>
</feature>
<dbReference type="SUPFAM" id="SSF46689">
    <property type="entry name" value="Homeodomain-like"/>
    <property type="match status" value="1"/>
</dbReference>
<evidence type="ECO:0000256" key="11">
    <source>
        <dbReference type="SAM" id="Coils"/>
    </source>
</evidence>
<dbReference type="GO" id="GO:0005634">
    <property type="term" value="C:nucleus"/>
    <property type="evidence" value="ECO:0007669"/>
    <property type="project" value="UniProtKB-SubCell"/>
</dbReference>
<dbReference type="GO" id="GO:0000976">
    <property type="term" value="F:transcription cis-regulatory region binding"/>
    <property type="evidence" value="ECO:0007669"/>
    <property type="project" value="UniProtKB-ARBA"/>
</dbReference>
<dbReference type="Pfam" id="PF00046">
    <property type="entry name" value="Homeodomain"/>
    <property type="match status" value="1"/>
</dbReference>
<feature type="DNA-binding region" description="Homeobox" evidence="8">
    <location>
        <begin position="90"/>
        <end position="149"/>
    </location>
</feature>
<feature type="region of interest" description="Disordered" evidence="12">
    <location>
        <begin position="194"/>
        <end position="213"/>
    </location>
</feature>
<name>A0AAD3T412_NEPGR</name>
<dbReference type="Pfam" id="PF02183">
    <property type="entry name" value="HALZ"/>
    <property type="match status" value="1"/>
</dbReference>
<gene>
    <name evidence="14" type="ORF">Nepgr_023283</name>
</gene>
<dbReference type="InterPro" id="IPR009057">
    <property type="entry name" value="Homeodomain-like_sf"/>
</dbReference>
<comment type="subcellular location">
    <subcellularLocation>
        <location evidence="1 8 9">Nucleus</location>
    </subcellularLocation>
</comment>
<evidence type="ECO:0000256" key="10">
    <source>
        <dbReference type="RuleBase" id="RU369038"/>
    </source>
</evidence>
<evidence type="ECO:0000313" key="14">
    <source>
        <dbReference type="EMBL" id="GMH21441.1"/>
    </source>
</evidence>
<evidence type="ECO:0000256" key="8">
    <source>
        <dbReference type="PROSITE-ProRule" id="PRU00108"/>
    </source>
</evidence>
<evidence type="ECO:0000256" key="9">
    <source>
        <dbReference type="RuleBase" id="RU000682"/>
    </source>
</evidence>
<dbReference type="AlphaFoldDB" id="A0AAD3T412"/>
<sequence>MEGGGGGGGGMFYGGCVPNMSALLQTQDLPCSPQPVDAFFISGSSTSFMGASPMVSFQDICGGKRHERSFFRTFGQDDNVDEDLDDYFQQAEKKRRLTAEQVQFLEKSFELENKLEPEKKIQLAKDLGLQPRQIAIWFQNRRARWKTKQLEKDFETLQARYDSLKVDYENLLKEREKLKAEVLHLTDRLLLREKEQGELGSSNTGTELETPPQEPIVYSASEDEAPQISIDALKHEDLGSAKSDVFDSDSPCNINAGHSFAEPGDSSYAFEPENSDLSQDEEDTLSKSLLPTSCIFPKMEDVDYPTPPGNSCNFGFHVEDHATWFWSS</sequence>
<evidence type="ECO:0000256" key="3">
    <source>
        <dbReference type="ARBA" id="ARBA00023125"/>
    </source>
</evidence>
<dbReference type="SMART" id="SM00389">
    <property type="entry name" value="HOX"/>
    <property type="match status" value="1"/>
</dbReference>
<dbReference type="GO" id="GO:0045893">
    <property type="term" value="P:positive regulation of DNA-templated transcription"/>
    <property type="evidence" value="ECO:0007669"/>
    <property type="project" value="TreeGrafter"/>
</dbReference>
<dbReference type="EMBL" id="BSYO01000023">
    <property type="protein sequence ID" value="GMH21441.1"/>
    <property type="molecule type" value="Genomic_DNA"/>
</dbReference>
<evidence type="ECO:0000313" key="15">
    <source>
        <dbReference type="Proteomes" id="UP001279734"/>
    </source>
</evidence>
<accession>A0AAD3T412</accession>
<keyword evidence="3 8" id="KW-0238">DNA-binding</keyword>
<comment type="caution">
    <text evidence="14">The sequence shown here is derived from an EMBL/GenBank/DDBJ whole genome shotgun (WGS) entry which is preliminary data.</text>
</comment>
<comment type="function">
    <text evidence="10">Transcription factor.</text>
</comment>
<evidence type="ECO:0000259" key="13">
    <source>
        <dbReference type="PROSITE" id="PS50071"/>
    </source>
</evidence>
<evidence type="ECO:0000256" key="12">
    <source>
        <dbReference type="SAM" id="MobiDB-lite"/>
    </source>
</evidence>
<dbReference type="InterPro" id="IPR045224">
    <property type="entry name" value="HDZip_class_I_plant"/>
</dbReference>
<evidence type="ECO:0000256" key="7">
    <source>
        <dbReference type="ARBA" id="ARBA00025748"/>
    </source>
</evidence>
<reference evidence="14" key="1">
    <citation type="submission" date="2023-05" db="EMBL/GenBank/DDBJ databases">
        <title>Nepenthes gracilis genome sequencing.</title>
        <authorList>
            <person name="Fukushima K."/>
        </authorList>
    </citation>
    <scope>NUCLEOTIDE SEQUENCE</scope>
    <source>
        <strain evidence="14">SING2019-196</strain>
    </source>
</reference>
<keyword evidence="4 8" id="KW-0371">Homeobox</keyword>
<evidence type="ECO:0000256" key="6">
    <source>
        <dbReference type="ARBA" id="ARBA00023242"/>
    </source>
</evidence>
<dbReference type="Proteomes" id="UP001279734">
    <property type="component" value="Unassembled WGS sequence"/>
</dbReference>
<keyword evidence="11" id="KW-0175">Coiled coil</keyword>
<organism evidence="14 15">
    <name type="scientific">Nepenthes gracilis</name>
    <name type="common">Slender pitcher plant</name>
    <dbReference type="NCBI Taxonomy" id="150966"/>
    <lineage>
        <taxon>Eukaryota</taxon>
        <taxon>Viridiplantae</taxon>
        <taxon>Streptophyta</taxon>
        <taxon>Embryophyta</taxon>
        <taxon>Tracheophyta</taxon>
        <taxon>Spermatophyta</taxon>
        <taxon>Magnoliopsida</taxon>
        <taxon>eudicotyledons</taxon>
        <taxon>Gunneridae</taxon>
        <taxon>Pentapetalae</taxon>
        <taxon>Caryophyllales</taxon>
        <taxon>Nepenthaceae</taxon>
        <taxon>Nepenthes</taxon>
    </lineage>
</organism>
<evidence type="ECO:0000256" key="5">
    <source>
        <dbReference type="ARBA" id="ARBA00023163"/>
    </source>
</evidence>
<dbReference type="PROSITE" id="PS00027">
    <property type="entry name" value="HOMEOBOX_1"/>
    <property type="match status" value="1"/>
</dbReference>
<keyword evidence="5 10" id="KW-0804">Transcription</keyword>
<dbReference type="InterPro" id="IPR000047">
    <property type="entry name" value="HTH_motif"/>
</dbReference>
<comment type="similarity">
    <text evidence="7 10">Belongs to the HD-ZIP homeobox family. Class I subfamily.</text>
</comment>
<keyword evidence="6 8" id="KW-0539">Nucleus</keyword>
<dbReference type="InterPro" id="IPR003106">
    <property type="entry name" value="Leu_zip_homeo"/>
</dbReference>
<feature type="region of interest" description="Disordered" evidence="12">
    <location>
        <begin position="262"/>
        <end position="284"/>
    </location>
</feature>
<dbReference type="FunFam" id="1.10.10.60:FF:000144">
    <property type="entry name" value="homeobox-leucine zipper protein ATHB-6-like"/>
    <property type="match status" value="1"/>
</dbReference>
<dbReference type="PROSITE" id="PS50071">
    <property type="entry name" value="HOMEOBOX_2"/>
    <property type="match status" value="1"/>
</dbReference>
<keyword evidence="15" id="KW-1185">Reference proteome</keyword>